<evidence type="ECO:0000256" key="2">
    <source>
        <dbReference type="PROSITE-ProRule" id="PRU00176"/>
    </source>
</evidence>
<evidence type="ECO:0000256" key="3">
    <source>
        <dbReference type="SAM" id="MobiDB-lite"/>
    </source>
</evidence>
<evidence type="ECO:0000259" key="4">
    <source>
        <dbReference type="PROSITE" id="PS50102"/>
    </source>
</evidence>
<protein>
    <recommendedName>
        <fullName evidence="4">RRM domain-containing protein</fullName>
    </recommendedName>
</protein>
<dbReference type="CDD" id="cd00590">
    <property type="entry name" value="RRM_SF"/>
    <property type="match status" value="3"/>
</dbReference>
<dbReference type="Gene3D" id="3.30.70.330">
    <property type="match status" value="4"/>
</dbReference>
<reference evidence="5" key="1">
    <citation type="submission" date="2021-01" db="EMBL/GenBank/DDBJ databases">
        <authorList>
            <person name="Corre E."/>
            <person name="Pelletier E."/>
            <person name="Niang G."/>
            <person name="Scheremetjew M."/>
            <person name="Finn R."/>
            <person name="Kale V."/>
            <person name="Holt S."/>
            <person name="Cochrane G."/>
            <person name="Meng A."/>
            <person name="Brown T."/>
            <person name="Cohen L."/>
        </authorList>
    </citation>
    <scope>NUCLEOTIDE SEQUENCE</scope>
    <source>
        <strain evidence="5">Pbaha01</strain>
    </source>
</reference>
<dbReference type="InterPro" id="IPR050502">
    <property type="entry name" value="Euk_RNA-bind_prot"/>
</dbReference>
<dbReference type="SUPFAM" id="SSF54928">
    <property type="entry name" value="RNA-binding domain, RBD"/>
    <property type="match status" value="2"/>
</dbReference>
<gene>
    <name evidence="5" type="ORF">PBAH0796_LOCUS30990</name>
</gene>
<evidence type="ECO:0000256" key="1">
    <source>
        <dbReference type="ARBA" id="ARBA00022884"/>
    </source>
</evidence>
<dbReference type="PROSITE" id="PS50102">
    <property type="entry name" value="RRM"/>
    <property type="match status" value="1"/>
</dbReference>
<accession>A0A7S0B990</accession>
<sequence length="535" mass="55164">MATAPGRKHWAAPGASLGVAPASLQSGSSLTVRYSSRDGTPSSEIYIIGWPADQDKAQLTQKFTSWGYNVTKSHLLPDTKGCGTCAGFVQLGSREEAASAISQLNGAPLDVCHTTQPVQKKLLPRAIGGRTGGSSGLSGGSSSLIGSSSSRTGGSSSLTGGSSSRSGSSVVARPPASNFNILKYYDFKAKQVTLTVKYSSRDQSPTNELYIIGWPASSNPTQLSQTFEAEGFNVVKSSLLPDTKGLGTCAGFVKLASEEEAAAAIEAFHGAAVEMPNPPPVAAALSAAAAVAAPLAAALRSLTAVAAGRNNAGTRALAPPAKATGINMAGKMTVRYSSRDQTPTNEVYLIGWPTSLDIAKLNRLFESLGLTVQKSNLLPDTKGCGTCAGFVKLASQEEAALAIEGLNDQTLGTILKAAAIGGSNNPATPIKVNLTVRYSARDGTPSSEVYIMGWPTSLGVIELNRTLADMGYTVVKSSLLRDSKGFGLCGGFVTFASEEEAALAISALHQQPLSVTPSGGFAAEEAPWKRARLSG</sequence>
<dbReference type="PANTHER" id="PTHR48025:SF1">
    <property type="entry name" value="RRM DOMAIN-CONTAINING PROTEIN"/>
    <property type="match status" value="1"/>
</dbReference>
<proteinExistence type="predicted"/>
<organism evidence="5">
    <name type="scientific">Pyrodinium bahamense</name>
    <dbReference type="NCBI Taxonomy" id="73915"/>
    <lineage>
        <taxon>Eukaryota</taxon>
        <taxon>Sar</taxon>
        <taxon>Alveolata</taxon>
        <taxon>Dinophyceae</taxon>
        <taxon>Gonyaulacales</taxon>
        <taxon>Pyrocystaceae</taxon>
        <taxon>Pyrodinium</taxon>
    </lineage>
</organism>
<dbReference type="GO" id="GO:0003729">
    <property type="term" value="F:mRNA binding"/>
    <property type="evidence" value="ECO:0007669"/>
    <property type="project" value="TreeGrafter"/>
</dbReference>
<dbReference type="PANTHER" id="PTHR48025">
    <property type="entry name" value="OS02G0815200 PROTEIN"/>
    <property type="match status" value="1"/>
</dbReference>
<dbReference type="InterPro" id="IPR035979">
    <property type="entry name" value="RBD_domain_sf"/>
</dbReference>
<name>A0A7S0B990_9DINO</name>
<dbReference type="InterPro" id="IPR000504">
    <property type="entry name" value="RRM_dom"/>
</dbReference>
<dbReference type="AlphaFoldDB" id="A0A7S0B990"/>
<feature type="compositionally biased region" description="Low complexity" evidence="3">
    <location>
        <begin position="140"/>
        <end position="169"/>
    </location>
</feature>
<feature type="region of interest" description="Disordered" evidence="3">
    <location>
        <begin position="123"/>
        <end position="171"/>
    </location>
</feature>
<evidence type="ECO:0000313" key="5">
    <source>
        <dbReference type="EMBL" id="CAD8387302.1"/>
    </source>
</evidence>
<feature type="compositionally biased region" description="Gly residues" evidence="3">
    <location>
        <begin position="129"/>
        <end position="139"/>
    </location>
</feature>
<dbReference type="EMBL" id="HBEG01051033">
    <property type="protein sequence ID" value="CAD8387302.1"/>
    <property type="molecule type" value="Transcribed_RNA"/>
</dbReference>
<dbReference type="InterPro" id="IPR012677">
    <property type="entry name" value="Nucleotide-bd_a/b_plait_sf"/>
</dbReference>
<keyword evidence="1 2" id="KW-0694">RNA-binding</keyword>
<feature type="domain" description="RRM" evidence="4">
    <location>
        <begin position="207"/>
        <end position="288"/>
    </location>
</feature>